<reference evidence="1" key="1">
    <citation type="journal article" date="2007" name="PLoS ONE">
        <title>The first genome sequence of an elite grapevine cultivar (Pinot noir Vitis vinifera L.): coping with a highly heterozygous genome.</title>
        <authorList>
            <person name="Velasco R."/>
            <person name="Zharkikh A."/>
            <person name="Troggio M."/>
            <person name="Cartwright D.A."/>
            <person name="Cestaro A."/>
            <person name="Pruss D."/>
            <person name="Pindo M."/>
            <person name="FitzGerald L.M."/>
            <person name="Vezzulli S."/>
            <person name="Reid J."/>
            <person name="Malacarne G."/>
            <person name="Iliev D."/>
            <person name="Coppola G."/>
            <person name="Wardell B."/>
            <person name="Micheletti D."/>
            <person name="Macalma T."/>
            <person name="Facci M."/>
            <person name="Mitchell J.T."/>
            <person name="Perazzolli M."/>
            <person name="Eldredge G."/>
            <person name="Gatto P."/>
            <person name="Oyzerski R."/>
            <person name="Moretto M."/>
            <person name="Gutin N."/>
            <person name="Stefanini M."/>
            <person name="Chen Y."/>
            <person name="Segala C."/>
            <person name="Davenport C."/>
            <person name="Dematte L."/>
            <person name="Mraz A."/>
            <person name="Battilana J."/>
            <person name="Stormo K."/>
            <person name="Costa F."/>
            <person name="Tao Q."/>
            <person name="Si-Ammour A."/>
            <person name="Harkins T."/>
            <person name="Lackey A."/>
            <person name="Perbost C."/>
            <person name="Taillon B."/>
            <person name="Stella A."/>
            <person name="Solovyev V."/>
            <person name="Fawcett J.A."/>
            <person name="Sterck L."/>
            <person name="Vandepoele K."/>
            <person name="Grando S.M."/>
            <person name="Toppo S."/>
            <person name="Moser C."/>
            <person name="Lanchbury J."/>
            <person name="Bogden R."/>
            <person name="Skolnick M."/>
            <person name="Sgaramella V."/>
            <person name="Bhatnagar S.K."/>
            <person name="Fontana P."/>
            <person name="Gutin A."/>
            <person name="Van de Peer Y."/>
            <person name="Salamini F."/>
            <person name="Viola R."/>
        </authorList>
    </citation>
    <scope>NUCLEOTIDE SEQUENCE</scope>
</reference>
<proteinExistence type="predicted"/>
<dbReference type="AlphaFoldDB" id="A5BDN1"/>
<dbReference type="PANTHER" id="PTHR48475:SF1">
    <property type="entry name" value="RNASE H TYPE-1 DOMAIN-CONTAINING PROTEIN"/>
    <property type="match status" value="1"/>
</dbReference>
<dbReference type="PANTHER" id="PTHR48475">
    <property type="entry name" value="RIBONUCLEASE H"/>
    <property type="match status" value="1"/>
</dbReference>
<organism evidence="1">
    <name type="scientific">Vitis vinifera</name>
    <name type="common">Grape</name>
    <dbReference type="NCBI Taxonomy" id="29760"/>
    <lineage>
        <taxon>Eukaryota</taxon>
        <taxon>Viridiplantae</taxon>
        <taxon>Streptophyta</taxon>
        <taxon>Embryophyta</taxon>
        <taxon>Tracheophyta</taxon>
        <taxon>Spermatophyta</taxon>
        <taxon>Magnoliopsida</taxon>
        <taxon>eudicotyledons</taxon>
        <taxon>Gunneridae</taxon>
        <taxon>Pentapetalae</taxon>
        <taxon>rosids</taxon>
        <taxon>Vitales</taxon>
        <taxon>Vitaceae</taxon>
        <taxon>Viteae</taxon>
        <taxon>Vitis</taxon>
    </lineage>
</organism>
<gene>
    <name evidence="1" type="ORF">VITISV_025562</name>
</gene>
<sequence>MHEIKTYLRTEDLPQESKQAHKIRVQASRFILIGDNLYKRSFGSLYLRCLNNAEAQGNKQNIALYAKENARKNQKKVGERTTRSLVAYQTTLRRPTETIPFAFAYGMNAIIPTEIDMPTTRMAVQGQRDEIRELERHLDWANKVRGNVVIRMTSYQQRVIAHYDKKA</sequence>
<accession>A5BDN1</accession>
<evidence type="ECO:0000313" key="1">
    <source>
        <dbReference type="EMBL" id="CAN72269.1"/>
    </source>
</evidence>
<protein>
    <submittedName>
        <fullName evidence="1">Uncharacterized protein</fullName>
    </submittedName>
</protein>
<name>A5BDN1_VITVI</name>
<dbReference type="EMBL" id="AM455643">
    <property type="protein sequence ID" value="CAN72269.1"/>
    <property type="molecule type" value="Genomic_DNA"/>
</dbReference>